<evidence type="ECO:0000313" key="2">
    <source>
        <dbReference type="Proteomes" id="UP000059680"/>
    </source>
</evidence>
<dbReference type="Gramene" id="Os02t0783650-01">
    <property type="protein sequence ID" value="Os02t0783650-01"/>
    <property type="gene ID" value="Os02g0783650"/>
</dbReference>
<protein>
    <submittedName>
        <fullName evidence="1">Os02g0783650 protein</fullName>
    </submittedName>
</protein>
<keyword evidence="2" id="KW-1185">Reference proteome</keyword>
<gene>
    <name evidence="1" type="ordered locus">Os02g0783650</name>
    <name evidence="1" type="ORF">OSNPB_020783650</name>
</gene>
<dbReference type="EMBL" id="AP014958">
    <property type="protein sequence ID" value="BAS81254.1"/>
    <property type="molecule type" value="Genomic_DNA"/>
</dbReference>
<proteinExistence type="predicted"/>
<accession>A0A0P0VQU6</accession>
<name>A0A0P0VQU6_ORYSJ</name>
<reference evidence="2" key="1">
    <citation type="journal article" date="2005" name="Nature">
        <title>The map-based sequence of the rice genome.</title>
        <authorList>
            <consortium name="International rice genome sequencing project (IRGSP)"/>
            <person name="Matsumoto T."/>
            <person name="Wu J."/>
            <person name="Kanamori H."/>
            <person name="Katayose Y."/>
            <person name="Fujisawa M."/>
            <person name="Namiki N."/>
            <person name="Mizuno H."/>
            <person name="Yamamoto K."/>
            <person name="Antonio B.A."/>
            <person name="Baba T."/>
            <person name="Sakata K."/>
            <person name="Nagamura Y."/>
            <person name="Aoki H."/>
            <person name="Arikawa K."/>
            <person name="Arita K."/>
            <person name="Bito T."/>
            <person name="Chiden Y."/>
            <person name="Fujitsuka N."/>
            <person name="Fukunaka R."/>
            <person name="Hamada M."/>
            <person name="Harada C."/>
            <person name="Hayashi A."/>
            <person name="Hijishita S."/>
            <person name="Honda M."/>
            <person name="Hosokawa S."/>
            <person name="Ichikawa Y."/>
            <person name="Idonuma A."/>
            <person name="Iijima M."/>
            <person name="Ikeda M."/>
            <person name="Ikeno M."/>
            <person name="Ito K."/>
            <person name="Ito S."/>
            <person name="Ito T."/>
            <person name="Ito Y."/>
            <person name="Ito Y."/>
            <person name="Iwabuchi A."/>
            <person name="Kamiya K."/>
            <person name="Karasawa W."/>
            <person name="Kurita K."/>
            <person name="Katagiri S."/>
            <person name="Kikuta A."/>
            <person name="Kobayashi H."/>
            <person name="Kobayashi N."/>
            <person name="Machita K."/>
            <person name="Maehara T."/>
            <person name="Masukawa M."/>
            <person name="Mizubayashi T."/>
            <person name="Mukai Y."/>
            <person name="Nagasaki H."/>
            <person name="Nagata Y."/>
            <person name="Naito S."/>
            <person name="Nakashima M."/>
            <person name="Nakama Y."/>
            <person name="Nakamichi Y."/>
            <person name="Nakamura M."/>
            <person name="Meguro A."/>
            <person name="Negishi M."/>
            <person name="Ohta I."/>
            <person name="Ohta T."/>
            <person name="Okamoto M."/>
            <person name="Ono N."/>
            <person name="Saji S."/>
            <person name="Sakaguchi M."/>
            <person name="Sakai K."/>
            <person name="Shibata M."/>
            <person name="Shimokawa T."/>
            <person name="Song J."/>
            <person name="Takazaki Y."/>
            <person name="Terasawa K."/>
            <person name="Tsugane M."/>
            <person name="Tsuji K."/>
            <person name="Ueda S."/>
            <person name="Waki K."/>
            <person name="Yamagata H."/>
            <person name="Yamamoto M."/>
            <person name="Yamamoto S."/>
            <person name="Yamane H."/>
            <person name="Yoshiki S."/>
            <person name="Yoshihara R."/>
            <person name="Yukawa K."/>
            <person name="Zhong H."/>
            <person name="Yano M."/>
            <person name="Yuan Q."/>
            <person name="Ouyang S."/>
            <person name="Liu J."/>
            <person name="Jones K.M."/>
            <person name="Gansberger K."/>
            <person name="Moffat K."/>
            <person name="Hill J."/>
            <person name="Bera J."/>
            <person name="Fadrosh D."/>
            <person name="Jin S."/>
            <person name="Johri S."/>
            <person name="Kim M."/>
            <person name="Overton L."/>
            <person name="Reardon M."/>
            <person name="Tsitrin T."/>
            <person name="Vuong H."/>
            <person name="Weaver B."/>
            <person name="Ciecko A."/>
            <person name="Tallon L."/>
            <person name="Jackson J."/>
            <person name="Pai G."/>
            <person name="Aken S.V."/>
            <person name="Utterback T."/>
            <person name="Reidmuller S."/>
            <person name="Feldblyum T."/>
            <person name="Hsiao J."/>
            <person name="Zismann V."/>
            <person name="Iobst S."/>
            <person name="de Vazeille A.R."/>
            <person name="Buell C.R."/>
            <person name="Ying K."/>
            <person name="Li Y."/>
            <person name="Lu T."/>
            <person name="Huang Y."/>
            <person name="Zhao Q."/>
            <person name="Feng Q."/>
            <person name="Zhang L."/>
            <person name="Zhu J."/>
            <person name="Weng Q."/>
            <person name="Mu J."/>
            <person name="Lu Y."/>
            <person name="Fan D."/>
            <person name="Liu Y."/>
            <person name="Guan J."/>
            <person name="Zhang Y."/>
            <person name="Yu S."/>
            <person name="Liu X."/>
            <person name="Zhang Y."/>
            <person name="Hong G."/>
            <person name="Han B."/>
            <person name="Choisne N."/>
            <person name="Demange N."/>
            <person name="Orjeda G."/>
            <person name="Samain S."/>
            <person name="Cattolico L."/>
            <person name="Pelletier E."/>
            <person name="Couloux A."/>
            <person name="Segurens B."/>
            <person name="Wincker P."/>
            <person name="D'Hont A."/>
            <person name="Scarpelli C."/>
            <person name="Weissenbach J."/>
            <person name="Salanoubat M."/>
            <person name="Quetier F."/>
            <person name="Yu Y."/>
            <person name="Kim H.R."/>
            <person name="Rambo T."/>
            <person name="Currie J."/>
            <person name="Collura K."/>
            <person name="Luo M."/>
            <person name="Yang T."/>
            <person name="Ammiraju J.S.S."/>
            <person name="Engler F."/>
            <person name="Soderlund C."/>
            <person name="Wing R.A."/>
            <person name="Palmer L.E."/>
            <person name="de la Bastide M."/>
            <person name="Spiegel L."/>
            <person name="Nascimento L."/>
            <person name="Zutavern T."/>
            <person name="O'Shaughnessy A."/>
            <person name="Dike S."/>
            <person name="Dedhia N."/>
            <person name="Preston R."/>
            <person name="Balija V."/>
            <person name="McCombie W.R."/>
            <person name="Chow T."/>
            <person name="Chen H."/>
            <person name="Chung M."/>
            <person name="Chen C."/>
            <person name="Shaw J."/>
            <person name="Wu H."/>
            <person name="Hsiao K."/>
            <person name="Chao Y."/>
            <person name="Chu M."/>
            <person name="Cheng C."/>
            <person name="Hour A."/>
            <person name="Lee P."/>
            <person name="Lin S."/>
            <person name="Lin Y."/>
            <person name="Liou J."/>
            <person name="Liu S."/>
            <person name="Hsing Y."/>
            <person name="Raghuvanshi S."/>
            <person name="Mohanty A."/>
            <person name="Bharti A.K."/>
            <person name="Gaur A."/>
            <person name="Gupta V."/>
            <person name="Kumar D."/>
            <person name="Ravi V."/>
            <person name="Vij S."/>
            <person name="Kapur A."/>
            <person name="Khurana P."/>
            <person name="Khurana P."/>
            <person name="Khurana J.P."/>
            <person name="Tyagi A.K."/>
            <person name="Gaikwad K."/>
            <person name="Singh A."/>
            <person name="Dalal V."/>
            <person name="Srivastava S."/>
            <person name="Dixit A."/>
            <person name="Pal A.K."/>
            <person name="Ghazi I.A."/>
            <person name="Yadav M."/>
            <person name="Pandit A."/>
            <person name="Bhargava A."/>
            <person name="Sureshbabu K."/>
            <person name="Batra K."/>
            <person name="Sharma T.R."/>
            <person name="Mohapatra T."/>
            <person name="Singh N.K."/>
            <person name="Messing J."/>
            <person name="Nelson A.B."/>
            <person name="Fuks G."/>
            <person name="Kavchok S."/>
            <person name="Keizer G."/>
            <person name="Linton E."/>
            <person name="Llaca V."/>
            <person name="Song R."/>
            <person name="Tanyolac B."/>
            <person name="Young S."/>
            <person name="Ho-Il K."/>
            <person name="Hahn J.H."/>
            <person name="Sangsakoo G."/>
            <person name="Vanavichit A."/>
            <person name="de Mattos Luiz.A.T."/>
            <person name="Zimmer P.D."/>
            <person name="Malone G."/>
            <person name="Dellagostin O."/>
            <person name="de Oliveira A.C."/>
            <person name="Bevan M."/>
            <person name="Bancroft I."/>
            <person name="Minx P."/>
            <person name="Cordum H."/>
            <person name="Wilson R."/>
            <person name="Cheng Z."/>
            <person name="Jin W."/>
            <person name="Jiang J."/>
            <person name="Leong S.A."/>
            <person name="Iwama H."/>
            <person name="Gojobori T."/>
            <person name="Itoh T."/>
            <person name="Niimura Y."/>
            <person name="Fujii Y."/>
            <person name="Habara T."/>
            <person name="Sakai H."/>
            <person name="Sato Y."/>
            <person name="Wilson G."/>
            <person name="Kumar K."/>
            <person name="McCouch S."/>
            <person name="Juretic N."/>
            <person name="Hoen D."/>
            <person name="Wright S."/>
            <person name="Bruskiewich R."/>
            <person name="Bureau T."/>
            <person name="Miyao A."/>
            <person name="Hirochika H."/>
            <person name="Nishikawa T."/>
            <person name="Kadowaki K."/>
            <person name="Sugiura M."/>
            <person name="Burr B."/>
            <person name="Sasaki T."/>
        </authorList>
    </citation>
    <scope>NUCLEOTIDE SEQUENCE [LARGE SCALE GENOMIC DNA]</scope>
    <source>
        <strain evidence="2">cv. Nipponbare</strain>
    </source>
</reference>
<dbReference type="Proteomes" id="UP000059680">
    <property type="component" value="Chromosome 2"/>
</dbReference>
<sequence>MQAFLKCEGSSNSSLAEANLATNLDNMSPKCWEASLENSVGRMSTAKQITPFPSISSWHELVQGSYLKKGLSIEVLLFTNSMEPPMSQVISEIPTKGQPFFISCCNWSMLSNRGNLLSQYMQLTMADAYGAILS</sequence>
<evidence type="ECO:0000313" key="1">
    <source>
        <dbReference type="EMBL" id="BAS81254.1"/>
    </source>
</evidence>
<organism evidence="1 2">
    <name type="scientific">Oryza sativa subsp. japonica</name>
    <name type="common">Rice</name>
    <dbReference type="NCBI Taxonomy" id="39947"/>
    <lineage>
        <taxon>Eukaryota</taxon>
        <taxon>Viridiplantae</taxon>
        <taxon>Streptophyta</taxon>
        <taxon>Embryophyta</taxon>
        <taxon>Tracheophyta</taxon>
        <taxon>Spermatophyta</taxon>
        <taxon>Magnoliopsida</taxon>
        <taxon>Liliopsida</taxon>
        <taxon>Poales</taxon>
        <taxon>Poaceae</taxon>
        <taxon>BOP clade</taxon>
        <taxon>Oryzoideae</taxon>
        <taxon>Oryzeae</taxon>
        <taxon>Oryzinae</taxon>
        <taxon>Oryza</taxon>
        <taxon>Oryza sativa</taxon>
    </lineage>
</organism>
<reference evidence="1 2" key="2">
    <citation type="journal article" date="2013" name="Plant Cell Physiol.">
        <title>Rice Annotation Project Database (RAP-DB): an integrative and interactive database for rice genomics.</title>
        <authorList>
            <person name="Sakai H."/>
            <person name="Lee S.S."/>
            <person name="Tanaka T."/>
            <person name="Numa H."/>
            <person name="Kim J."/>
            <person name="Kawahara Y."/>
            <person name="Wakimoto H."/>
            <person name="Yang C.C."/>
            <person name="Iwamoto M."/>
            <person name="Abe T."/>
            <person name="Yamada Y."/>
            <person name="Muto A."/>
            <person name="Inokuchi H."/>
            <person name="Ikemura T."/>
            <person name="Matsumoto T."/>
            <person name="Sasaki T."/>
            <person name="Itoh T."/>
        </authorList>
    </citation>
    <scope>NUCLEOTIDE SEQUENCE [LARGE SCALE GENOMIC DNA]</scope>
    <source>
        <strain evidence="2">cv. Nipponbare</strain>
    </source>
</reference>
<dbReference type="InParanoid" id="A0A0P0VQU6"/>
<dbReference type="PaxDb" id="39947-A0A0P0VQU6"/>
<reference evidence="1 2" key="3">
    <citation type="journal article" date="2013" name="Rice">
        <title>Improvement of the Oryza sativa Nipponbare reference genome using next generation sequence and optical map data.</title>
        <authorList>
            <person name="Kawahara Y."/>
            <person name="de la Bastide M."/>
            <person name="Hamilton J.P."/>
            <person name="Kanamori H."/>
            <person name="McCombie W.R."/>
            <person name="Ouyang S."/>
            <person name="Schwartz D.C."/>
            <person name="Tanaka T."/>
            <person name="Wu J."/>
            <person name="Zhou S."/>
            <person name="Childs K.L."/>
            <person name="Davidson R.M."/>
            <person name="Lin H."/>
            <person name="Quesada-Ocampo L."/>
            <person name="Vaillancourt B."/>
            <person name="Sakai H."/>
            <person name="Lee S.S."/>
            <person name="Kim J."/>
            <person name="Numa H."/>
            <person name="Itoh T."/>
            <person name="Buell C.R."/>
            <person name="Matsumoto T."/>
        </authorList>
    </citation>
    <scope>NUCLEOTIDE SEQUENCE [LARGE SCALE GENOMIC DNA]</scope>
    <source>
        <strain evidence="2">cv. Nipponbare</strain>
    </source>
</reference>
<dbReference type="AlphaFoldDB" id="A0A0P0VQU6"/>